<organism evidence="1 2">
    <name type="scientific">Caerostris extrusa</name>
    <name type="common">Bark spider</name>
    <name type="synonym">Caerostris bankana</name>
    <dbReference type="NCBI Taxonomy" id="172846"/>
    <lineage>
        <taxon>Eukaryota</taxon>
        <taxon>Metazoa</taxon>
        <taxon>Ecdysozoa</taxon>
        <taxon>Arthropoda</taxon>
        <taxon>Chelicerata</taxon>
        <taxon>Arachnida</taxon>
        <taxon>Araneae</taxon>
        <taxon>Araneomorphae</taxon>
        <taxon>Entelegynae</taxon>
        <taxon>Araneoidea</taxon>
        <taxon>Araneidae</taxon>
        <taxon>Caerostris</taxon>
    </lineage>
</organism>
<sequence>MLFLNYLSRILSKQANKHEPPESSTNQSIQIKFSRNINASPFRNPHQDFKIDNREKNIYISRKFFINITRNQIFKPKFCSGKFMDGPATTPVDPRTFNSNLSRILHHPINTIPCNINPPSPP</sequence>
<dbReference type="Proteomes" id="UP001054945">
    <property type="component" value="Unassembled WGS sequence"/>
</dbReference>
<name>A0AAV4TZV1_CAEEX</name>
<gene>
    <name evidence="1" type="ORF">CEXT_686611</name>
</gene>
<dbReference type="AlphaFoldDB" id="A0AAV4TZV1"/>
<reference evidence="1 2" key="1">
    <citation type="submission" date="2021-06" db="EMBL/GenBank/DDBJ databases">
        <title>Caerostris extrusa draft genome.</title>
        <authorList>
            <person name="Kono N."/>
            <person name="Arakawa K."/>
        </authorList>
    </citation>
    <scope>NUCLEOTIDE SEQUENCE [LARGE SCALE GENOMIC DNA]</scope>
</reference>
<dbReference type="EMBL" id="BPLR01012043">
    <property type="protein sequence ID" value="GIY50898.1"/>
    <property type="molecule type" value="Genomic_DNA"/>
</dbReference>
<comment type="caution">
    <text evidence="1">The sequence shown here is derived from an EMBL/GenBank/DDBJ whole genome shotgun (WGS) entry which is preliminary data.</text>
</comment>
<evidence type="ECO:0000313" key="2">
    <source>
        <dbReference type="Proteomes" id="UP001054945"/>
    </source>
</evidence>
<evidence type="ECO:0000313" key="1">
    <source>
        <dbReference type="EMBL" id="GIY50898.1"/>
    </source>
</evidence>
<keyword evidence="2" id="KW-1185">Reference proteome</keyword>
<proteinExistence type="predicted"/>
<accession>A0AAV4TZV1</accession>
<protein>
    <submittedName>
        <fullName evidence="1">Uncharacterized protein</fullName>
    </submittedName>
</protein>